<reference evidence="1" key="1">
    <citation type="submission" date="2020-08" db="EMBL/GenBank/DDBJ databases">
        <title>Multicomponent nature underlies the extraordinary mechanical properties of spider dragline silk.</title>
        <authorList>
            <person name="Kono N."/>
            <person name="Nakamura H."/>
            <person name="Mori M."/>
            <person name="Yoshida Y."/>
            <person name="Ohtoshi R."/>
            <person name="Malay A.D."/>
            <person name="Moran D.A.P."/>
            <person name="Tomita M."/>
            <person name="Numata K."/>
            <person name="Arakawa K."/>
        </authorList>
    </citation>
    <scope>NUCLEOTIDE SEQUENCE</scope>
</reference>
<comment type="caution">
    <text evidence="1">The sequence shown here is derived from an EMBL/GenBank/DDBJ whole genome shotgun (WGS) entry which is preliminary data.</text>
</comment>
<dbReference type="EMBL" id="BMAW01000842">
    <property type="protein sequence ID" value="GFS70971.1"/>
    <property type="molecule type" value="Genomic_DNA"/>
</dbReference>
<name>A0A8X6T163_NEPPI</name>
<dbReference type="AlphaFoldDB" id="A0A8X6T163"/>
<evidence type="ECO:0000313" key="2">
    <source>
        <dbReference type="Proteomes" id="UP000887013"/>
    </source>
</evidence>
<evidence type="ECO:0000313" key="1">
    <source>
        <dbReference type="EMBL" id="GFS70971.1"/>
    </source>
</evidence>
<keyword evidence="2" id="KW-1185">Reference proteome</keyword>
<accession>A0A8X6T163</accession>
<proteinExistence type="predicted"/>
<organism evidence="1 2">
    <name type="scientific">Nephila pilipes</name>
    <name type="common">Giant wood spider</name>
    <name type="synonym">Nephila maculata</name>
    <dbReference type="NCBI Taxonomy" id="299642"/>
    <lineage>
        <taxon>Eukaryota</taxon>
        <taxon>Metazoa</taxon>
        <taxon>Ecdysozoa</taxon>
        <taxon>Arthropoda</taxon>
        <taxon>Chelicerata</taxon>
        <taxon>Arachnida</taxon>
        <taxon>Araneae</taxon>
        <taxon>Araneomorphae</taxon>
        <taxon>Entelegynae</taxon>
        <taxon>Araneoidea</taxon>
        <taxon>Nephilidae</taxon>
        <taxon>Nephila</taxon>
    </lineage>
</organism>
<dbReference type="Proteomes" id="UP000887013">
    <property type="component" value="Unassembled WGS sequence"/>
</dbReference>
<protein>
    <submittedName>
        <fullName evidence="1">Uncharacterized protein</fullName>
    </submittedName>
</protein>
<sequence>MHAPNSTQFAIFKLITIMASTSSRFHCSLEQPTTIIIPVIYSYKCDKAITITFIKFPLNSHAIRFNLDPTTNIKKISSAQGWSRQILRSDHVQVGDYEAWGQPRHQIGRGKSISTRLDMDRLFLPSPVIRTSRLFFKRPSSNLKDRWRSEHRELQDPICRLLPPIRHIKVLSVFYPQLERTGGLSNPHISPPQLISLSPGCVLRNDMDGAMKRKRNQGTAPG</sequence>
<gene>
    <name evidence="1" type="ORF">NPIL_444361</name>
</gene>